<accession>A0A5B7DX52</accession>
<evidence type="ECO:0000313" key="2">
    <source>
        <dbReference type="EMBL" id="MPC25566.1"/>
    </source>
</evidence>
<feature type="compositionally biased region" description="Low complexity" evidence="1">
    <location>
        <begin position="39"/>
        <end position="50"/>
    </location>
</feature>
<reference evidence="2 3" key="1">
    <citation type="submission" date="2019-05" db="EMBL/GenBank/DDBJ databases">
        <title>Another draft genome of Portunus trituberculatus and its Hox gene families provides insights of decapod evolution.</title>
        <authorList>
            <person name="Jeong J.-H."/>
            <person name="Song I."/>
            <person name="Kim S."/>
            <person name="Choi T."/>
            <person name="Kim D."/>
            <person name="Ryu S."/>
            <person name="Kim W."/>
        </authorList>
    </citation>
    <scope>NUCLEOTIDE SEQUENCE [LARGE SCALE GENOMIC DNA]</scope>
    <source>
        <tissue evidence="2">Muscle</tissue>
    </source>
</reference>
<feature type="compositionally biased region" description="Polar residues" evidence="1">
    <location>
        <begin position="67"/>
        <end position="79"/>
    </location>
</feature>
<protein>
    <submittedName>
        <fullName evidence="2">Uncharacterized protein</fullName>
    </submittedName>
</protein>
<organism evidence="2 3">
    <name type="scientific">Portunus trituberculatus</name>
    <name type="common">Swimming crab</name>
    <name type="synonym">Neptunus trituberculatus</name>
    <dbReference type="NCBI Taxonomy" id="210409"/>
    <lineage>
        <taxon>Eukaryota</taxon>
        <taxon>Metazoa</taxon>
        <taxon>Ecdysozoa</taxon>
        <taxon>Arthropoda</taxon>
        <taxon>Crustacea</taxon>
        <taxon>Multicrustacea</taxon>
        <taxon>Malacostraca</taxon>
        <taxon>Eumalacostraca</taxon>
        <taxon>Eucarida</taxon>
        <taxon>Decapoda</taxon>
        <taxon>Pleocyemata</taxon>
        <taxon>Brachyura</taxon>
        <taxon>Eubrachyura</taxon>
        <taxon>Portunoidea</taxon>
        <taxon>Portunidae</taxon>
        <taxon>Portuninae</taxon>
        <taxon>Portunus</taxon>
    </lineage>
</organism>
<evidence type="ECO:0000313" key="3">
    <source>
        <dbReference type="Proteomes" id="UP000324222"/>
    </source>
</evidence>
<sequence>MNDGNKFALSRGSLKTCRSVPSTTARAPHHTTPHHTTSHHTTTTTTTTTTTKRRSHALCSNRAGMQHQASTVSNTTSHYIRTDILPS</sequence>
<comment type="caution">
    <text evidence="2">The sequence shown here is derived from an EMBL/GenBank/DDBJ whole genome shotgun (WGS) entry which is preliminary data.</text>
</comment>
<evidence type="ECO:0000256" key="1">
    <source>
        <dbReference type="SAM" id="MobiDB-lite"/>
    </source>
</evidence>
<name>A0A5B7DX52_PORTR</name>
<gene>
    <name evidence="2" type="ORF">E2C01_018683</name>
</gene>
<dbReference type="Proteomes" id="UP000324222">
    <property type="component" value="Unassembled WGS sequence"/>
</dbReference>
<feature type="region of interest" description="Disordered" evidence="1">
    <location>
        <begin position="1"/>
        <end position="87"/>
    </location>
</feature>
<proteinExistence type="predicted"/>
<feature type="compositionally biased region" description="Basic residues" evidence="1">
    <location>
        <begin position="27"/>
        <end position="38"/>
    </location>
</feature>
<dbReference type="AlphaFoldDB" id="A0A5B7DX52"/>
<keyword evidence="3" id="KW-1185">Reference proteome</keyword>
<dbReference type="EMBL" id="VSRR010001478">
    <property type="protein sequence ID" value="MPC25566.1"/>
    <property type="molecule type" value="Genomic_DNA"/>
</dbReference>